<feature type="transmembrane region" description="Helical" evidence="2">
    <location>
        <begin position="265"/>
        <end position="285"/>
    </location>
</feature>
<evidence type="ECO:0000313" key="3">
    <source>
        <dbReference type="EMBL" id="SNX85900.1"/>
    </source>
</evidence>
<protein>
    <recommendedName>
        <fullName evidence="5">Late embryogenesis abundant protein LEA-2 subgroup domain-containing protein</fullName>
    </recommendedName>
</protein>
<feature type="compositionally biased region" description="Polar residues" evidence="1">
    <location>
        <begin position="16"/>
        <end position="27"/>
    </location>
</feature>
<dbReference type="Proteomes" id="UP001294444">
    <property type="component" value="Unassembled WGS sequence"/>
</dbReference>
<reference evidence="3" key="1">
    <citation type="submission" date="2023-10" db="EMBL/GenBank/DDBJ databases">
        <authorList>
            <person name="Guldener U."/>
        </authorList>
    </citation>
    <scope>NUCLEOTIDE SEQUENCE</scope>
    <source>
        <strain evidence="3">Mp4</strain>
    </source>
</reference>
<comment type="caution">
    <text evidence="3">The sequence shown here is derived from an EMBL/GenBank/DDBJ whole genome shotgun (WGS) entry which is preliminary data.</text>
</comment>
<dbReference type="AlphaFoldDB" id="A0AAJ4XP47"/>
<keyword evidence="2" id="KW-0812">Transmembrane</keyword>
<feature type="compositionally biased region" description="Polar residues" evidence="1">
    <location>
        <begin position="109"/>
        <end position="119"/>
    </location>
</feature>
<feature type="compositionally biased region" description="Acidic residues" evidence="1">
    <location>
        <begin position="78"/>
        <end position="96"/>
    </location>
</feature>
<keyword evidence="2" id="KW-1133">Transmembrane helix</keyword>
<name>A0AAJ4XP47_9BASI</name>
<evidence type="ECO:0008006" key="5">
    <source>
        <dbReference type="Google" id="ProtNLM"/>
    </source>
</evidence>
<feature type="region of interest" description="Disordered" evidence="1">
    <location>
        <begin position="1"/>
        <end position="30"/>
    </location>
</feature>
<proteinExistence type="predicted"/>
<dbReference type="EMBL" id="OAPG01000012">
    <property type="protein sequence ID" value="SNX85900.1"/>
    <property type="molecule type" value="Genomic_DNA"/>
</dbReference>
<evidence type="ECO:0000256" key="2">
    <source>
        <dbReference type="SAM" id="Phobius"/>
    </source>
</evidence>
<keyword evidence="2" id="KW-0472">Membrane</keyword>
<gene>
    <name evidence="3" type="ORF">MEPE_04609</name>
</gene>
<sequence length="446" mass="49445">MSDPYHFTSAADAYSSAPNNHHSNAATAESPFDYPVRASLESPLNPSSLPIAGRGAYDTTAATNSYGYSQAPAHDHDEHDDDDDDDDDNQDEDWNVYDDFNMTRPMPHRTSTSGLASQNDAYWDASKPSLLETPYSDTPGNRKSLLTSEAFGFDVRNADPRRSIIQSNNNNNNNMIKNPNRHSQFSTAQTTNGTAVSGMGPQHADSTTGIELITVPALGNEYTKEELREMTRTAKRRKKRSNRKRRCHLWVSGQDHLWGWLSPRVAVFIAFFILVALGVMLFFVIPRVPTFAFLSTNPVVAIPNGASMQVNHSPTNFSMQMGFNLRASNLNGWIPSHATHLNMEVTDLNTYQKVGKGELDSISFQQRGNTLFQFPVEFSYVSLNTSGDATFQDFYKACGPNYDGVVRPTLNLAIKLSMKISGLIGTKVTNTQLGNVVCPFTLQTYQ</sequence>
<accession>A0AAJ4XP47</accession>
<organism evidence="3 4">
    <name type="scientific">Melanopsichium pennsylvanicum</name>
    <dbReference type="NCBI Taxonomy" id="63383"/>
    <lineage>
        <taxon>Eukaryota</taxon>
        <taxon>Fungi</taxon>
        <taxon>Dikarya</taxon>
        <taxon>Basidiomycota</taxon>
        <taxon>Ustilaginomycotina</taxon>
        <taxon>Ustilaginomycetes</taxon>
        <taxon>Ustilaginales</taxon>
        <taxon>Ustilaginaceae</taxon>
        <taxon>Melanopsichium</taxon>
    </lineage>
</organism>
<feature type="region of interest" description="Disordered" evidence="1">
    <location>
        <begin position="66"/>
        <end position="119"/>
    </location>
</feature>
<keyword evidence="4" id="KW-1185">Reference proteome</keyword>
<evidence type="ECO:0000256" key="1">
    <source>
        <dbReference type="SAM" id="MobiDB-lite"/>
    </source>
</evidence>
<evidence type="ECO:0000313" key="4">
    <source>
        <dbReference type="Proteomes" id="UP001294444"/>
    </source>
</evidence>